<evidence type="ECO:0000313" key="2">
    <source>
        <dbReference type="Proteomes" id="UP000031666"/>
    </source>
</evidence>
<gene>
    <name evidence="1" type="ORF">JCM19241_349</name>
</gene>
<proteinExistence type="predicted"/>
<reference evidence="1 2" key="1">
    <citation type="submission" date="2015-01" db="EMBL/GenBank/DDBJ databases">
        <title>Vibrio sp. C94 JCM 19241 whole genome shotgun sequence.</title>
        <authorList>
            <person name="Sawabe T."/>
            <person name="Meirelles P."/>
            <person name="Feng G."/>
            <person name="Sayaka M."/>
            <person name="Hattori M."/>
            <person name="Ohkuma M."/>
        </authorList>
    </citation>
    <scope>NUCLEOTIDE SEQUENCE [LARGE SCALE GENOMIC DNA]</scope>
    <source>
        <strain evidence="2">JCM 19241</strain>
    </source>
</reference>
<dbReference type="Proteomes" id="UP000031666">
    <property type="component" value="Unassembled WGS sequence"/>
</dbReference>
<accession>A0A0B8QBK8</accession>
<name>A0A0B8QBK8_9VIBR</name>
<evidence type="ECO:0000313" key="1">
    <source>
        <dbReference type="EMBL" id="GAM76051.1"/>
    </source>
</evidence>
<reference evidence="1 2" key="2">
    <citation type="submission" date="2015-01" db="EMBL/GenBank/DDBJ databases">
        <authorList>
            <consortium name="NBRP consortium"/>
            <person name="Sawabe T."/>
            <person name="Meirelles P."/>
            <person name="Feng G."/>
            <person name="Sayaka M."/>
            <person name="Hattori M."/>
            <person name="Ohkuma M."/>
        </authorList>
    </citation>
    <scope>NUCLEOTIDE SEQUENCE [LARGE SCALE GENOMIC DNA]</scope>
    <source>
        <strain evidence="2">JCM 19241</strain>
    </source>
</reference>
<dbReference type="AlphaFoldDB" id="A0A0B8QBK8"/>
<sequence length="46" mass="5468">MNGQLKENPDFIFDTLNLKDKRLNPKLETFGVHYGNWTQFLPNILF</sequence>
<comment type="caution">
    <text evidence="1">The sequence shown here is derived from an EMBL/GenBank/DDBJ whole genome shotgun (WGS) entry which is preliminary data.</text>
</comment>
<dbReference type="EMBL" id="BBSC01000005">
    <property type="protein sequence ID" value="GAM76051.1"/>
    <property type="molecule type" value="Genomic_DNA"/>
</dbReference>
<protein>
    <submittedName>
        <fullName evidence="1">Uncharacterized protein</fullName>
    </submittedName>
</protein>
<organism evidence="1 2">
    <name type="scientific">Vibrio ishigakensis</name>
    <dbReference type="NCBI Taxonomy" id="1481914"/>
    <lineage>
        <taxon>Bacteria</taxon>
        <taxon>Pseudomonadati</taxon>
        <taxon>Pseudomonadota</taxon>
        <taxon>Gammaproteobacteria</taxon>
        <taxon>Vibrionales</taxon>
        <taxon>Vibrionaceae</taxon>
        <taxon>Vibrio</taxon>
    </lineage>
</organism>